<evidence type="ECO:0000313" key="3">
    <source>
        <dbReference type="EMBL" id="WGT46473.1"/>
    </source>
</evidence>
<keyword evidence="1" id="KW-0812">Transmembrane</keyword>
<proteinExistence type="predicted"/>
<dbReference type="PANTHER" id="PTHR37938:SF1">
    <property type="entry name" value="BLL0215 PROTEIN"/>
    <property type="match status" value="1"/>
</dbReference>
<dbReference type="EMBL" id="CP123967">
    <property type="protein sequence ID" value="WGT46473.1"/>
    <property type="molecule type" value="Genomic_DNA"/>
</dbReference>
<keyword evidence="1" id="KW-0472">Membrane</keyword>
<protein>
    <submittedName>
        <fullName evidence="3">PH domain-containing protein</fullName>
    </submittedName>
</protein>
<feature type="transmembrane region" description="Helical" evidence="1">
    <location>
        <begin position="53"/>
        <end position="71"/>
    </location>
</feature>
<keyword evidence="4" id="KW-1185">Reference proteome</keyword>
<feature type="domain" description="YdbS-like PH" evidence="2">
    <location>
        <begin position="77"/>
        <end position="148"/>
    </location>
</feature>
<dbReference type="Proteomes" id="UP001244136">
    <property type="component" value="Chromosome"/>
</dbReference>
<evidence type="ECO:0000313" key="4">
    <source>
        <dbReference type="Proteomes" id="UP001244136"/>
    </source>
</evidence>
<name>A0ABY8PVI6_9ACTN</name>
<dbReference type="Pfam" id="PF03703">
    <property type="entry name" value="bPH_2"/>
    <property type="match status" value="1"/>
</dbReference>
<keyword evidence="1" id="KW-1133">Transmembrane helix</keyword>
<sequence length="163" mass="18099">MAITADQLGKDEYVIATMRTHVKKLIIPVVFLFAIAILLGVAIALFPASWQPWATWIAVAAALIAFVVLVARPALGWWSSTYTVTNRRIITRHGILTRVGHDLPLRRINNVNYERGVVDRMVSCGTLIFETAAGQPLLLPDVPEVEKVHVQITELLFGDDEDD</sequence>
<dbReference type="PANTHER" id="PTHR37938">
    <property type="entry name" value="BLL0215 PROTEIN"/>
    <property type="match status" value="1"/>
</dbReference>
<gene>
    <name evidence="3" type="ORF">QH948_09990</name>
</gene>
<dbReference type="RefSeq" id="WP_281144247.1">
    <property type="nucleotide sequence ID" value="NZ_CP123967.1"/>
</dbReference>
<evidence type="ECO:0000259" key="2">
    <source>
        <dbReference type="Pfam" id="PF03703"/>
    </source>
</evidence>
<organism evidence="3 4">
    <name type="scientific">Tessaracoccus lacteus</name>
    <dbReference type="NCBI Taxonomy" id="3041766"/>
    <lineage>
        <taxon>Bacteria</taxon>
        <taxon>Bacillati</taxon>
        <taxon>Actinomycetota</taxon>
        <taxon>Actinomycetes</taxon>
        <taxon>Propionibacteriales</taxon>
        <taxon>Propionibacteriaceae</taxon>
        <taxon>Tessaracoccus</taxon>
    </lineage>
</organism>
<evidence type="ECO:0000256" key="1">
    <source>
        <dbReference type="SAM" id="Phobius"/>
    </source>
</evidence>
<feature type="transmembrane region" description="Helical" evidence="1">
    <location>
        <begin position="25"/>
        <end position="47"/>
    </location>
</feature>
<reference evidence="3 4" key="1">
    <citation type="journal article" date="2008" name="Int. J. Syst. Evol. Microbiol.">
        <title>Tessaracoccus flavescens sp. nov., isolated from marine sediment.</title>
        <authorList>
            <person name="Lee D.W."/>
            <person name="Lee S.D."/>
        </authorList>
    </citation>
    <scope>NUCLEOTIDE SEQUENCE [LARGE SCALE GENOMIC DNA]</scope>
    <source>
        <strain evidence="3 4">T21</strain>
    </source>
</reference>
<dbReference type="InterPro" id="IPR005182">
    <property type="entry name" value="YdbS-like_PH"/>
</dbReference>
<accession>A0ABY8PVI6</accession>